<reference evidence="18 19" key="1">
    <citation type="submission" date="2020-02" db="EMBL/GenBank/DDBJ databases">
        <title>Genome sequence of the type strain CGMCC 1.15528 of Mesorhizobium zhangyense.</title>
        <authorList>
            <person name="Gao J."/>
            <person name="Sun J."/>
        </authorList>
    </citation>
    <scope>NUCLEOTIDE SEQUENCE [LARGE SCALE GENOMIC DNA]</scope>
    <source>
        <strain evidence="18 19">CGMCC 1.15528</strain>
    </source>
</reference>
<keyword evidence="10" id="KW-0418">Kinase</keyword>
<feature type="domain" description="Histidine kinase" evidence="16">
    <location>
        <begin position="218"/>
        <end position="416"/>
    </location>
</feature>
<dbReference type="Gene3D" id="6.10.340.10">
    <property type="match status" value="1"/>
</dbReference>
<sequence>MTSLRRRLILLLVASIVGVVGLATAAAISVMGGPRPEVIMEPVARQIRLLVQLVPGELPGLKRVQIDLSDHPAGGIEDPKHTRVLNEILHNDGLELPAVVTRVVGKRRMVASVRLPDDRWMLVNIPDFSPPQRGWIVLAGWITLIVLGATAVSLYFTAVLTRPLEMLEAAVAKIGPDGVLAPLPEDGSGEVRATARALNQLSARLKTAMESRMRLVAAAGHDLRTPMTRMRLRVEFLDEDEREKWLNDLDELDRIADSAIRLVREEVDQDDVETVQLEKLVRDIVAEMETLGHHVTVERLEAVSVRAGALGLRRAIRNLMINAATHGAGCSVALTASNGKAMLGLTDRGPGIPPELLDKAFEPFFRVDPGRRQSVPGAGLGLAIAKEIIERYGGAVTLQNRDGGGLCQRIVFDAVSQHSVASGESAYA</sequence>
<dbReference type="EC" id="2.7.13.3" evidence="3"/>
<dbReference type="SMART" id="SM00387">
    <property type="entry name" value="HATPase_c"/>
    <property type="match status" value="1"/>
</dbReference>
<evidence type="ECO:0000256" key="15">
    <source>
        <dbReference type="SAM" id="Phobius"/>
    </source>
</evidence>
<dbReference type="Gene3D" id="3.30.565.10">
    <property type="entry name" value="Histidine kinase-like ATPase, C-terminal domain"/>
    <property type="match status" value="1"/>
</dbReference>
<dbReference type="Pfam" id="PF00512">
    <property type="entry name" value="HisKA"/>
    <property type="match status" value="1"/>
</dbReference>
<dbReference type="InterPro" id="IPR004358">
    <property type="entry name" value="Sig_transdc_His_kin-like_C"/>
</dbReference>
<keyword evidence="7" id="KW-0808">Transferase</keyword>
<evidence type="ECO:0000256" key="6">
    <source>
        <dbReference type="ARBA" id="ARBA00022553"/>
    </source>
</evidence>
<dbReference type="GO" id="GO:0005524">
    <property type="term" value="F:ATP binding"/>
    <property type="evidence" value="ECO:0007669"/>
    <property type="project" value="UniProtKB-KW"/>
</dbReference>
<comment type="caution">
    <text evidence="18">The sequence shown here is derived from an EMBL/GenBank/DDBJ whole genome shotgun (WGS) entry which is preliminary data.</text>
</comment>
<comment type="catalytic activity">
    <reaction evidence="1">
        <text>ATP + protein L-histidine = ADP + protein N-phospho-L-histidine.</text>
        <dbReference type="EC" id="2.7.13.3"/>
    </reaction>
</comment>
<dbReference type="PROSITE" id="PS50109">
    <property type="entry name" value="HIS_KIN"/>
    <property type="match status" value="1"/>
</dbReference>
<feature type="transmembrane region" description="Helical" evidence="15">
    <location>
        <begin position="135"/>
        <end position="156"/>
    </location>
</feature>
<dbReference type="GO" id="GO:0005886">
    <property type="term" value="C:plasma membrane"/>
    <property type="evidence" value="ECO:0007669"/>
    <property type="project" value="UniProtKB-SubCell"/>
</dbReference>
<dbReference type="PANTHER" id="PTHR44936">
    <property type="entry name" value="SENSOR PROTEIN CREC"/>
    <property type="match status" value="1"/>
</dbReference>
<keyword evidence="19" id="KW-1185">Reference proteome</keyword>
<protein>
    <recommendedName>
        <fullName evidence="3">histidine kinase</fullName>
        <ecNumber evidence="3">2.7.13.3</ecNumber>
    </recommendedName>
</protein>
<evidence type="ECO:0000256" key="8">
    <source>
        <dbReference type="ARBA" id="ARBA00022692"/>
    </source>
</evidence>
<dbReference type="AlphaFoldDB" id="A0A7C9R720"/>
<dbReference type="PANTHER" id="PTHR44936:SF5">
    <property type="entry name" value="SENSOR HISTIDINE KINASE ENVZ"/>
    <property type="match status" value="1"/>
</dbReference>
<dbReference type="Pfam" id="PF00672">
    <property type="entry name" value="HAMP"/>
    <property type="match status" value="1"/>
</dbReference>
<keyword evidence="8 15" id="KW-0812">Transmembrane</keyword>
<keyword evidence="6" id="KW-0597">Phosphoprotein</keyword>
<dbReference type="Pfam" id="PF02518">
    <property type="entry name" value="HATPase_c"/>
    <property type="match status" value="1"/>
</dbReference>
<evidence type="ECO:0000256" key="7">
    <source>
        <dbReference type="ARBA" id="ARBA00022679"/>
    </source>
</evidence>
<dbReference type="RefSeq" id="WP_165116869.1">
    <property type="nucleotide sequence ID" value="NZ_JAAKZG010000004.1"/>
</dbReference>
<keyword evidence="9" id="KW-0547">Nucleotide-binding</keyword>
<name>A0A7C9R720_9HYPH</name>
<dbReference type="EMBL" id="JAAKZG010000004">
    <property type="protein sequence ID" value="NGN41396.1"/>
    <property type="molecule type" value="Genomic_DNA"/>
</dbReference>
<evidence type="ECO:0000259" key="16">
    <source>
        <dbReference type="PROSITE" id="PS50109"/>
    </source>
</evidence>
<dbReference type="InterPro" id="IPR003594">
    <property type="entry name" value="HATPase_dom"/>
</dbReference>
<keyword evidence="11" id="KW-0067">ATP-binding</keyword>
<evidence type="ECO:0000256" key="4">
    <source>
        <dbReference type="ARBA" id="ARBA00022475"/>
    </source>
</evidence>
<evidence type="ECO:0000256" key="3">
    <source>
        <dbReference type="ARBA" id="ARBA00012438"/>
    </source>
</evidence>
<accession>A0A7C9R720</accession>
<dbReference type="SMART" id="SM00304">
    <property type="entry name" value="HAMP"/>
    <property type="match status" value="1"/>
</dbReference>
<dbReference type="InterPro" id="IPR036890">
    <property type="entry name" value="HATPase_C_sf"/>
</dbReference>
<evidence type="ECO:0000256" key="2">
    <source>
        <dbReference type="ARBA" id="ARBA00004429"/>
    </source>
</evidence>
<evidence type="ECO:0000256" key="1">
    <source>
        <dbReference type="ARBA" id="ARBA00000085"/>
    </source>
</evidence>
<feature type="domain" description="HAMP" evidence="17">
    <location>
        <begin position="158"/>
        <end position="210"/>
    </location>
</feature>
<keyword evidence="4" id="KW-1003">Cell membrane</keyword>
<dbReference type="InterPro" id="IPR050980">
    <property type="entry name" value="2C_sensor_his_kinase"/>
</dbReference>
<keyword evidence="14 15" id="KW-0472">Membrane</keyword>
<dbReference type="InterPro" id="IPR003661">
    <property type="entry name" value="HisK_dim/P_dom"/>
</dbReference>
<dbReference type="PROSITE" id="PS50885">
    <property type="entry name" value="HAMP"/>
    <property type="match status" value="1"/>
</dbReference>
<dbReference type="Proteomes" id="UP000481252">
    <property type="component" value="Unassembled WGS sequence"/>
</dbReference>
<dbReference type="CDD" id="cd06225">
    <property type="entry name" value="HAMP"/>
    <property type="match status" value="1"/>
</dbReference>
<dbReference type="InterPro" id="IPR003660">
    <property type="entry name" value="HAMP_dom"/>
</dbReference>
<keyword evidence="13" id="KW-0902">Two-component regulatory system</keyword>
<keyword evidence="12 15" id="KW-1133">Transmembrane helix</keyword>
<dbReference type="SUPFAM" id="SSF47384">
    <property type="entry name" value="Homodimeric domain of signal transducing histidine kinase"/>
    <property type="match status" value="1"/>
</dbReference>
<dbReference type="PRINTS" id="PR00344">
    <property type="entry name" value="BCTRLSENSOR"/>
</dbReference>
<evidence type="ECO:0000256" key="14">
    <source>
        <dbReference type="ARBA" id="ARBA00023136"/>
    </source>
</evidence>
<organism evidence="18 19">
    <name type="scientific">Mesorhizobium zhangyense</name>
    <dbReference type="NCBI Taxonomy" id="1776730"/>
    <lineage>
        <taxon>Bacteria</taxon>
        <taxon>Pseudomonadati</taxon>
        <taxon>Pseudomonadota</taxon>
        <taxon>Alphaproteobacteria</taxon>
        <taxon>Hyphomicrobiales</taxon>
        <taxon>Phyllobacteriaceae</taxon>
        <taxon>Mesorhizobium</taxon>
    </lineage>
</organism>
<gene>
    <name evidence="18" type="ORF">G6N74_09985</name>
</gene>
<evidence type="ECO:0000313" key="18">
    <source>
        <dbReference type="EMBL" id="NGN41396.1"/>
    </source>
</evidence>
<dbReference type="CDD" id="cd00082">
    <property type="entry name" value="HisKA"/>
    <property type="match status" value="1"/>
</dbReference>
<evidence type="ECO:0000256" key="11">
    <source>
        <dbReference type="ARBA" id="ARBA00022840"/>
    </source>
</evidence>
<dbReference type="InterPro" id="IPR036097">
    <property type="entry name" value="HisK_dim/P_sf"/>
</dbReference>
<evidence type="ECO:0000313" key="19">
    <source>
        <dbReference type="Proteomes" id="UP000481252"/>
    </source>
</evidence>
<dbReference type="GO" id="GO:0000155">
    <property type="term" value="F:phosphorelay sensor kinase activity"/>
    <property type="evidence" value="ECO:0007669"/>
    <property type="project" value="InterPro"/>
</dbReference>
<evidence type="ECO:0000256" key="12">
    <source>
        <dbReference type="ARBA" id="ARBA00022989"/>
    </source>
</evidence>
<dbReference type="InterPro" id="IPR005467">
    <property type="entry name" value="His_kinase_dom"/>
</dbReference>
<proteinExistence type="predicted"/>
<evidence type="ECO:0000256" key="13">
    <source>
        <dbReference type="ARBA" id="ARBA00023012"/>
    </source>
</evidence>
<evidence type="ECO:0000256" key="5">
    <source>
        <dbReference type="ARBA" id="ARBA00022519"/>
    </source>
</evidence>
<dbReference type="SUPFAM" id="SSF55874">
    <property type="entry name" value="ATPase domain of HSP90 chaperone/DNA topoisomerase II/histidine kinase"/>
    <property type="match status" value="1"/>
</dbReference>
<evidence type="ECO:0000256" key="10">
    <source>
        <dbReference type="ARBA" id="ARBA00022777"/>
    </source>
</evidence>
<keyword evidence="5" id="KW-0997">Cell inner membrane</keyword>
<comment type="subcellular location">
    <subcellularLocation>
        <location evidence="2">Cell inner membrane</location>
        <topology evidence="2">Multi-pass membrane protein</topology>
    </subcellularLocation>
</comment>
<evidence type="ECO:0000259" key="17">
    <source>
        <dbReference type="PROSITE" id="PS50885"/>
    </source>
</evidence>
<evidence type="ECO:0000256" key="9">
    <source>
        <dbReference type="ARBA" id="ARBA00022741"/>
    </source>
</evidence>